<dbReference type="RefSeq" id="WP_074538280.1">
    <property type="nucleotide sequence ID" value="NZ_FNBD01000005.1"/>
</dbReference>
<dbReference type="AlphaFoldDB" id="A0A1G7GWZ1"/>
<organism evidence="5 6">
    <name type="scientific">Cellulophaga baltica</name>
    <dbReference type="NCBI Taxonomy" id="76594"/>
    <lineage>
        <taxon>Bacteria</taxon>
        <taxon>Pseudomonadati</taxon>
        <taxon>Bacteroidota</taxon>
        <taxon>Flavobacteriia</taxon>
        <taxon>Flavobacteriales</taxon>
        <taxon>Flavobacteriaceae</taxon>
        <taxon>Cellulophaga</taxon>
    </lineage>
</organism>
<dbReference type="InterPro" id="IPR009057">
    <property type="entry name" value="Homeodomain-like_sf"/>
</dbReference>
<dbReference type="GO" id="GO:0003700">
    <property type="term" value="F:DNA-binding transcription factor activity"/>
    <property type="evidence" value="ECO:0007669"/>
    <property type="project" value="InterPro"/>
</dbReference>
<evidence type="ECO:0000256" key="2">
    <source>
        <dbReference type="ARBA" id="ARBA00023125"/>
    </source>
</evidence>
<keyword evidence="1" id="KW-0805">Transcription regulation</keyword>
<evidence type="ECO:0000256" key="3">
    <source>
        <dbReference type="ARBA" id="ARBA00023163"/>
    </source>
</evidence>
<dbReference type="Proteomes" id="UP000182114">
    <property type="component" value="Unassembled WGS sequence"/>
</dbReference>
<feature type="domain" description="HTH araC/xylS-type" evidence="4">
    <location>
        <begin position="183"/>
        <end position="281"/>
    </location>
</feature>
<dbReference type="Gene3D" id="1.10.10.60">
    <property type="entry name" value="Homeodomain-like"/>
    <property type="match status" value="2"/>
</dbReference>
<evidence type="ECO:0000313" key="6">
    <source>
        <dbReference type="Proteomes" id="UP000182114"/>
    </source>
</evidence>
<dbReference type="EMBL" id="FNBD01000005">
    <property type="protein sequence ID" value="SDE92666.1"/>
    <property type="molecule type" value="Genomic_DNA"/>
</dbReference>
<keyword evidence="2 5" id="KW-0238">DNA-binding</keyword>
<name>A0A1G7GWZ1_9FLAO</name>
<dbReference type="SMART" id="SM00342">
    <property type="entry name" value="HTH_ARAC"/>
    <property type="match status" value="1"/>
</dbReference>
<dbReference type="PROSITE" id="PS01124">
    <property type="entry name" value="HTH_ARAC_FAMILY_2"/>
    <property type="match status" value="1"/>
</dbReference>
<evidence type="ECO:0000256" key="1">
    <source>
        <dbReference type="ARBA" id="ARBA00023015"/>
    </source>
</evidence>
<protein>
    <submittedName>
        <fullName evidence="5">AraC-type DNA-binding protein</fullName>
    </submittedName>
</protein>
<dbReference type="InterPro" id="IPR037923">
    <property type="entry name" value="HTH-like"/>
</dbReference>
<dbReference type="InterPro" id="IPR018062">
    <property type="entry name" value="HTH_AraC-typ_CS"/>
</dbReference>
<dbReference type="PANTHER" id="PTHR43280:SF2">
    <property type="entry name" value="HTH-TYPE TRANSCRIPTIONAL REGULATOR EXSA"/>
    <property type="match status" value="1"/>
</dbReference>
<dbReference type="Pfam" id="PF12833">
    <property type="entry name" value="HTH_18"/>
    <property type="match status" value="1"/>
</dbReference>
<sequence>MENFQWNFTSKKAVNEHAVTIQSLEYLKSIPDRRKTTRDWEARVKSKYHKIIYIKNGSGFFESDKILKQELFKDTLLVIYPNTWYRCVPNSTSLWEEYSVTFRGNYMEYLVENELFNMNQQVYQIGYNYEIDLQFESLIAILKNNSSSEDVGVQFIFIDILRVLYSNFLTNKNQIFRKEKIIFDVESYIKENVKSKIVFDDVARKFNVSYSLLRKLFKEKTNMTLKQYHLMHRLNKAKDMIADSDLSFSEIAFQCGFENLQSFSKTFRAKEATTPSAFRRIRAL</sequence>
<dbReference type="eggNOG" id="COG2207">
    <property type="taxonomic scope" value="Bacteria"/>
</dbReference>
<accession>A0A1G7GWZ1</accession>
<dbReference type="PANTHER" id="PTHR43280">
    <property type="entry name" value="ARAC-FAMILY TRANSCRIPTIONAL REGULATOR"/>
    <property type="match status" value="1"/>
</dbReference>
<reference evidence="6" key="1">
    <citation type="submission" date="2016-10" db="EMBL/GenBank/DDBJ databases">
        <authorList>
            <person name="Varghese N."/>
            <person name="Submissions S."/>
        </authorList>
    </citation>
    <scope>NUCLEOTIDE SEQUENCE [LARGE SCALE GENOMIC DNA]</scope>
    <source>
        <strain evidence="6">DSM 24729</strain>
    </source>
</reference>
<dbReference type="PROSITE" id="PS00041">
    <property type="entry name" value="HTH_ARAC_FAMILY_1"/>
    <property type="match status" value="1"/>
</dbReference>
<dbReference type="GO" id="GO:0043565">
    <property type="term" value="F:sequence-specific DNA binding"/>
    <property type="evidence" value="ECO:0007669"/>
    <property type="project" value="InterPro"/>
</dbReference>
<gene>
    <name evidence="5" type="ORF">SAMN04487992_105115</name>
</gene>
<keyword evidence="3" id="KW-0804">Transcription</keyword>
<evidence type="ECO:0000259" key="4">
    <source>
        <dbReference type="PROSITE" id="PS01124"/>
    </source>
</evidence>
<keyword evidence="6" id="KW-1185">Reference proteome</keyword>
<evidence type="ECO:0000313" key="5">
    <source>
        <dbReference type="EMBL" id="SDE92666.1"/>
    </source>
</evidence>
<proteinExistence type="predicted"/>
<dbReference type="InterPro" id="IPR018060">
    <property type="entry name" value="HTH_AraC"/>
</dbReference>
<dbReference type="SUPFAM" id="SSF51215">
    <property type="entry name" value="Regulatory protein AraC"/>
    <property type="match status" value="1"/>
</dbReference>
<dbReference type="SUPFAM" id="SSF46689">
    <property type="entry name" value="Homeodomain-like"/>
    <property type="match status" value="1"/>
</dbReference>